<keyword evidence="1" id="KW-0812">Transmembrane</keyword>
<organism evidence="2 3">
    <name type="scientific">Neobacillus novalis</name>
    <dbReference type="NCBI Taxonomy" id="220687"/>
    <lineage>
        <taxon>Bacteria</taxon>
        <taxon>Bacillati</taxon>
        <taxon>Bacillota</taxon>
        <taxon>Bacilli</taxon>
        <taxon>Bacillales</taxon>
        <taxon>Bacillaceae</taxon>
        <taxon>Neobacillus</taxon>
    </lineage>
</organism>
<dbReference type="KEGG" id="nnv:QNH39_04660"/>
<evidence type="ECO:0000256" key="1">
    <source>
        <dbReference type="SAM" id="Phobius"/>
    </source>
</evidence>
<dbReference type="AlphaFoldDB" id="A0AA95MSU7"/>
<sequence length="243" mass="27661">MIKPNDQELEEWLNEFTIEYPSEEKIEQTIAMLHHYVPKKKKVHLFRQVYKELLGVSRVFWMTNLIYLAAGIGFIFIGGGNPYITLFLLAPLPVLISLIDVFRGRDEGMIELELSFKHSPSQLILSKLATIGLFNLVCNVLLIAVIHIFTEHILLSSLLKYWVVPYMVSISLCLFLSIKFRAVFAAPISIAILFSLGMAISQMAQVYEAVPTGMFLFLFMAALFVLGLEVKMIYKGAYHEFSD</sequence>
<feature type="transmembrane region" description="Helical" evidence="1">
    <location>
        <begin position="123"/>
        <end position="149"/>
    </location>
</feature>
<keyword evidence="1" id="KW-0472">Membrane</keyword>
<dbReference type="Proteomes" id="UP001178288">
    <property type="component" value="Chromosome"/>
</dbReference>
<feature type="transmembrane region" description="Helical" evidence="1">
    <location>
        <begin position="161"/>
        <end position="178"/>
    </location>
</feature>
<feature type="transmembrane region" description="Helical" evidence="1">
    <location>
        <begin position="83"/>
        <end position="102"/>
    </location>
</feature>
<name>A0AA95MSU7_9BACI</name>
<evidence type="ECO:0000313" key="2">
    <source>
        <dbReference type="EMBL" id="WHY87158.1"/>
    </source>
</evidence>
<protein>
    <submittedName>
        <fullName evidence="2">Uncharacterized protein</fullName>
    </submittedName>
</protein>
<feature type="transmembrane region" description="Helical" evidence="1">
    <location>
        <begin position="59"/>
        <end position="77"/>
    </location>
</feature>
<feature type="transmembrane region" description="Helical" evidence="1">
    <location>
        <begin position="209"/>
        <end position="228"/>
    </location>
</feature>
<accession>A0AA95MSU7</accession>
<dbReference type="EMBL" id="CP126114">
    <property type="protein sequence ID" value="WHY87158.1"/>
    <property type="molecule type" value="Genomic_DNA"/>
</dbReference>
<reference evidence="2" key="1">
    <citation type="submission" date="2023-05" db="EMBL/GenBank/DDBJ databases">
        <title>Comparative genomics of Bacillaceae isolates and their secondary metabolite potential.</title>
        <authorList>
            <person name="Song L."/>
            <person name="Nielsen L.J."/>
            <person name="Mohite O."/>
            <person name="Xu X."/>
            <person name="Weber T."/>
            <person name="Kovacs A.T."/>
        </authorList>
    </citation>
    <scope>NUCLEOTIDE SEQUENCE</scope>
    <source>
        <strain evidence="2">XLM17</strain>
    </source>
</reference>
<feature type="transmembrane region" description="Helical" evidence="1">
    <location>
        <begin position="183"/>
        <end position="203"/>
    </location>
</feature>
<evidence type="ECO:0000313" key="3">
    <source>
        <dbReference type="Proteomes" id="UP001178288"/>
    </source>
</evidence>
<keyword evidence="3" id="KW-1185">Reference proteome</keyword>
<dbReference type="RefSeq" id="WP_066083113.1">
    <property type="nucleotide sequence ID" value="NZ_CP126114.1"/>
</dbReference>
<gene>
    <name evidence="2" type="ORF">QNH39_04660</name>
</gene>
<keyword evidence="1" id="KW-1133">Transmembrane helix</keyword>
<proteinExistence type="predicted"/>